<comment type="caution">
    <text evidence="1">The sequence shown here is derived from an EMBL/GenBank/DDBJ whole genome shotgun (WGS) entry which is preliminary data.</text>
</comment>
<dbReference type="GO" id="GO:0035091">
    <property type="term" value="F:phosphatidylinositol binding"/>
    <property type="evidence" value="ECO:0007669"/>
    <property type="project" value="InterPro"/>
</dbReference>
<dbReference type="OrthoDB" id="10255964at2759"/>
<dbReference type="SUPFAM" id="SSF64268">
    <property type="entry name" value="PX domain"/>
    <property type="match status" value="1"/>
</dbReference>
<protein>
    <recommendedName>
        <fullName evidence="3">PX domain-containing protein</fullName>
    </recommendedName>
</protein>
<dbReference type="AlphaFoldDB" id="A0A368G7H4"/>
<reference evidence="1 2" key="1">
    <citation type="submission" date="2014-10" db="EMBL/GenBank/DDBJ databases">
        <title>Draft genome of the hookworm Ancylostoma caninum.</title>
        <authorList>
            <person name="Mitreva M."/>
        </authorList>
    </citation>
    <scope>NUCLEOTIDE SEQUENCE [LARGE SCALE GENOMIC DNA]</scope>
    <source>
        <strain evidence="1 2">Baltimore</strain>
    </source>
</reference>
<dbReference type="STRING" id="29170.A0A368G7H4"/>
<keyword evidence="2" id="KW-1185">Reference proteome</keyword>
<gene>
    <name evidence="1" type="ORF">ANCCAN_13757</name>
</gene>
<accession>A0A368G7H4</accession>
<dbReference type="InterPro" id="IPR036871">
    <property type="entry name" value="PX_dom_sf"/>
</dbReference>
<dbReference type="Proteomes" id="UP000252519">
    <property type="component" value="Unassembled WGS sequence"/>
</dbReference>
<evidence type="ECO:0000313" key="1">
    <source>
        <dbReference type="EMBL" id="RCN40302.1"/>
    </source>
</evidence>
<dbReference type="Gene3D" id="3.30.1520.10">
    <property type="entry name" value="Phox-like domain"/>
    <property type="match status" value="1"/>
</dbReference>
<organism evidence="1 2">
    <name type="scientific">Ancylostoma caninum</name>
    <name type="common">Dog hookworm</name>
    <dbReference type="NCBI Taxonomy" id="29170"/>
    <lineage>
        <taxon>Eukaryota</taxon>
        <taxon>Metazoa</taxon>
        <taxon>Ecdysozoa</taxon>
        <taxon>Nematoda</taxon>
        <taxon>Chromadorea</taxon>
        <taxon>Rhabditida</taxon>
        <taxon>Rhabditina</taxon>
        <taxon>Rhabditomorpha</taxon>
        <taxon>Strongyloidea</taxon>
        <taxon>Ancylostomatidae</taxon>
        <taxon>Ancylostomatinae</taxon>
        <taxon>Ancylostoma</taxon>
    </lineage>
</organism>
<evidence type="ECO:0000313" key="2">
    <source>
        <dbReference type="Proteomes" id="UP000252519"/>
    </source>
</evidence>
<proteinExistence type="predicted"/>
<sequence>MTSPANSARNNDSILSFVPQLYTQETDGKIKRVRVISFEKRFLPNKVYLYKVEVIRVSETLSTYVYRSFNEFNELYIKLRRR</sequence>
<dbReference type="EMBL" id="JOJR01000292">
    <property type="protein sequence ID" value="RCN40302.1"/>
    <property type="molecule type" value="Genomic_DNA"/>
</dbReference>
<name>A0A368G7H4_ANCCA</name>
<evidence type="ECO:0008006" key="3">
    <source>
        <dbReference type="Google" id="ProtNLM"/>
    </source>
</evidence>